<keyword evidence="3" id="KW-0548">Nucleotidyltransferase</keyword>
<name>A0A9P1CZK8_9DINO</name>
<dbReference type="OrthoDB" id="445766at2759"/>
<evidence type="ECO:0000313" key="1">
    <source>
        <dbReference type="EMBL" id="CAI4000674.1"/>
    </source>
</evidence>
<proteinExistence type="predicted"/>
<organism evidence="1">
    <name type="scientific">Cladocopium goreaui</name>
    <dbReference type="NCBI Taxonomy" id="2562237"/>
    <lineage>
        <taxon>Eukaryota</taxon>
        <taxon>Sar</taxon>
        <taxon>Alveolata</taxon>
        <taxon>Dinophyceae</taxon>
        <taxon>Suessiales</taxon>
        <taxon>Symbiodiniaceae</taxon>
        <taxon>Cladocopium</taxon>
    </lineage>
</organism>
<evidence type="ECO:0000313" key="4">
    <source>
        <dbReference type="Proteomes" id="UP001152797"/>
    </source>
</evidence>
<keyword evidence="3" id="KW-0695">RNA-directed DNA polymerase</keyword>
<keyword evidence="3" id="KW-0808">Transferase</keyword>
<comment type="caution">
    <text evidence="1">The sequence shown here is derived from an EMBL/GenBank/DDBJ whole genome shotgun (WGS) entry which is preliminary data.</text>
</comment>
<dbReference type="AlphaFoldDB" id="A0A9P1CZK8"/>
<dbReference type="EMBL" id="CAMXCT010002822">
    <property type="protein sequence ID" value="CAI4000674.1"/>
    <property type="molecule type" value="Genomic_DNA"/>
</dbReference>
<dbReference type="GO" id="GO:0003964">
    <property type="term" value="F:RNA-directed DNA polymerase activity"/>
    <property type="evidence" value="ECO:0007669"/>
    <property type="project" value="UniProtKB-KW"/>
</dbReference>
<reference evidence="1" key="1">
    <citation type="submission" date="2022-10" db="EMBL/GenBank/DDBJ databases">
        <authorList>
            <person name="Chen Y."/>
            <person name="Dougan E. K."/>
            <person name="Chan C."/>
            <person name="Rhodes N."/>
            <person name="Thang M."/>
        </authorList>
    </citation>
    <scope>NUCLEOTIDE SEQUENCE</scope>
</reference>
<gene>
    <name evidence="1" type="ORF">C1SCF055_LOCUS26779</name>
</gene>
<dbReference type="EMBL" id="CAMXCT030002822">
    <property type="protein sequence ID" value="CAL4787986.1"/>
    <property type="molecule type" value="Genomic_DNA"/>
</dbReference>
<sequence length="438" mass="48156">MASAKTDFTSVNFCTCQILSATGLPLVSEFNHIMQIPAEDPLPSNARLIGSPAMGDIASAGLKTVGVHRTPQEFVEAAITAKHPGVATDQMPGPMLDAVQFCLNHSVSQVAQRRSEVAVEETLRECMSQGRREILRHKKMLLFKELLVEACSQDVCLSDDTCNDFDLTGKLLASNHFDQRSASQLPTEALRSVANRAREVLLASVKSSGDQEIDRGVLQATMKERDQGFVKGPISADAVPDGTNRLQSQSRKLCSDSVEMVTLHGVDHIACLGSALLQAVWSETTPSGLVAKCWDIAPAYKQVPLSEEAYEKDSYIVIYNPETQQQEVFKQAVLPCGPIASVMAFLRRVIGIWHIGSSLLKLTWTSYFDGFLSLAPHCLARHTDLCISTFFHLLGWQLSEDKWVPMLSVAKFLEPSLISVRVQLEPWKSATLRAEDTN</sequence>
<keyword evidence="4" id="KW-1185">Reference proteome</keyword>
<accession>A0A9P1CZK8</accession>
<evidence type="ECO:0000313" key="2">
    <source>
        <dbReference type="EMBL" id="CAL1154049.1"/>
    </source>
</evidence>
<evidence type="ECO:0000313" key="3">
    <source>
        <dbReference type="EMBL" id="CAL4787986.1"/>
    </source>
</evidence>
<dbReference type="EMBL" id="CAMXCT020002822">
    <property type="protein sequence ID" value="CAL1154049.1"/>
    <property type="molecule type" value="Genomic_DNA"/>
</dbReference>
<reference evidence="2" key="2">
    <citation type="submission" date="2024-04" db="EMBL/GenBank/DDBJ databases">
        <authorList>
            <person name="Chen Y."/>
            <person name="Shah S."/>
            <person name="Dougan E. K."/>
            <person name="Thang M."/>
            <person name="Chan C."/>
        </authorList>
    </citation>
    <scope>NUCLEOTIDE SEQUENCE [LARGE SCALE GENOMIC DNA]</scope>
</reference>
<protein>
    <submittedName>
        <fullName evidence="3">Reverse transcriptase domain-containing protein</fullName>
    </submittedName>
</protein>
<dbReference type="Proteomes" id="UP001152797">
    <property type="component" value="Unassembled WGS sequence"/>
</dbReference>